<evidence type="ECO:0000256" key="1">
    <source>
        <dbReference type="ARBA" id="ARBA00023065"/>
    </source>
</evidence>
<evidence type="ECO:0000313" key="4">
    <source>
        <dbReference type="Proteomes" id="UP000235672"/>
    </source>
</evidence>
<evidence type="ECO:0000313" key="3">
    <source>
        <dbReference type="EMBL" id="PMD21291.1"/>
    </source>
</evidence>
<accession>A0A2J6Q4Y8</accession>
<dbReference type="GO" id="GO:0015369">
    <property type="term" value="F:calcium:proton antiporter activity"/>
    <property type="evidence" value="ECO:0007669"/>
    <property type="project" value="TreeGrafter"/>
</dbReference>
<feature type="transmembrane region" description="Helical" evidence="2">
    <location>
        <begin position="288"/>
        <end position="313"/>
    </location>
</feature>
<dbReference type="STRING" id="1745343.A0A2J6Q4Y8"/>
<organism evidence="3 4">
    <name type="scientific">Hyaloscypha hepaticicola</name>
    <dbReference type="NCBI Taxonomy" id="2082293"/>
    <lineage>
        <taxon>Eukaryota</taxon>
        <taxon>Fungi</taxon>
        <taxon>Dikarya</taxon>
        <taxon>Ascomycota</taxon>
        <taxon>Pezizomycotina</taxon>
        <taxon>Leotiomycetes</taxon>
        <taxon>Helotiales</taxon>
        <taxon>Hyaloscyphaceae</taxon>
        <taxon>Hyaloscypha</taxon>
    </lineage>
</organism>
<dbReference type="Proteomes" id="UP000235672">
    <property type="component" value="Unassembled WGS sequence"/>
</dbReference>
<proteinExistence type="predicted"/>
<keyword evidence="1" id="KW-0406">Ion transport</keyword>
<feature type="transmembrane region" description="Helical" evidence="2">
    <location>
        <begin position="79"/>
        <end position="103"/>
    </location>
</feature>
<keyword evidence="2" id="KW-1133">Transmembrane helix</keyword>
<reference evidence="3 4" key="1">
    <citation type="submission" date="2016-05" db="EMBL/GenBank/DDBJ databases">
        <title>A degradative enzymes factory behind the ericoid mycorrhizal symbiosis.</title>
        <authorList>
            <consortium name="DOE Joint Genome Institute"/>
            <person name="Martino E."/>
            <person name="Morin E."/>
            <person name="Grelet G."/>
            <person name="Kuo A."/>
            <person name="Kohler A."/>
            <person name="Daghino S."/>
            <person name="Barry K."/>
            <person name="Choi C."/>
            <person name="Cichocki N."/>
            <person name="Clum A."/>
            <person name="Copeland A."/>
            <person name="Hainaut M."/>
            <person name="Haridas S."/>
            <person name="Labutti K."/>
            <person name="Lindquist E."/>
            <person name="Lipzen A."/>
            <person name="Khouja H.-R."/>
            <person name="Murat C."/>
            <person name="Ohm R."/>
            <person name="Olson A."/>
            <person name="Spatafora J."/>
            <person name="Veneault-Fourrey C."/>
            <person name="Henrissat B."/>
            <person name="Grigoriev I."/>
            <person name="Martin F."/>
            <person name="Perotto S."/>
        </authorList>
    </citation>
    <scope>NUCLEOTIDE SEQUENCE [LARGE SCALE GENOMIC DNA]</scope>
    <source>
        <strain evidence="3 4">UAMH 7357</strain>
    </source>
</reference>
<feature type="transmembrane region" description="Helical" evidence="2">
    <location>
        <begin position="146"/>
        <end position="168"/>
    </location>
</feature>
<name>A0A2J6Q4Y8_9HELO</name>
<dbReference type="EMBL" id="KZ613481">
    <property type="protein sequence ID" value="PMD21291.1"/>
    <property type="molecule type" value="Genomic_DNA"/>
</dbReference>
<feature type="transmembrane region" description="Helical" evidence="2">
    <location>
        <begin position="46"/>
        <end position="67"/>
    </location>
</feature>
<evidence type="ECO:0000256" key="2">
    <source>
        <dbReference type="SAM" id="Phobius"/>
    </source>
</evidence>
<dbReference type="AlphaFoldDB" id="A0A2J6Q4Y8"/>
<dbReference type="GO" id="GO:0006874">
    <property type="term" value="P:intracellular calcium ion homeostasis"/>
    <property type="evidence" value="ECO:0007669"/>
    <property type="project" value="TreeGrafter"/>
</dbReference>
<dbReference type="PANTHER" id="PTHR31503:SF22">
    <property type="entry name" value="VACUOLAR CALCIUM ION TRANSPORTER"/>
    <property type="match status" value="1"/>
</dbReference>
<feature type="transmembrane region" description="Helical" evidence="2">
    <location>
        <begin position="221"/>
        <end position="249"/>
    </location>
</feature>
<feature type="transmembrane region" description="Helical" evidence="2">
    <location>
        <begin position="261"/>
        <end position="281"/>
    </location>
</feature>
<keyword evidence="1" id="KW-0813">Transport</keyword>
<protein>
    <recommendedName>
        <fullName evidence="5">Sodium/calcium exchanger membrane region domain-containing protein</fullName>
    </recommendedName>
</protein>
<dbReference type="InterPro" id="IPR004713">
    <property type="entry name" value="CaH_exchang"/>
</dbReference>
<dbReference type="PANTHER" id="PTHR31503">
    <property type="entry name" value="VACUOLAR CALCIUM ION TRANSPORTER"/>
    <property type="match status" value="1"/>
</dbReference>
<evidence type="ECO:0008006" key="5">
    <source>
        <dbReference type="Google" id="ProtNLM"/>
    </source>
</evidence>
<feature type="transmembrane region" description="Helical" evidence="2">
    <location>
        <begin position="188"/>
        <end position="209"/>
    </location>
</feature>
<keyword evidence="2" id="KW-0812">Transmembrane</keyword>
<keyword evidence="2" id="KW-0472">Membrane</keyword>
<keyword evidence="4" id="KW-1185">Reference proteome</keyword>
<dbReference type="GO" id="GO:0016020">
    <property type="term" value="C:membrane"/>
    <property type="evidence" value="ECO:0007669"/>
    <property type="project" value="InterPro"/>
</dbReference>
<feature type="transmembrane region" description="Helical" evidence="2">
    <location>
        <begin position="109"/>
        <end position="134"/>
    </location>
</feature>
<sequence length="314" mass="35856">MFTSLSASVRRLYNSFTKFSLSIGIGLSILFFSLNTTLHFLQYNSLAEFFLTIITFIPISSLSQYITKDLVIRLQRNDYELLAGILNRFFGNITELYFILIAIVKREPVITQTALTGSLISSYLIIFDTSLLFGSFRYTRQYYPAIITRVNTQVLVISLVSITIPIAFRNWSEGNESGLLTVSRDSAIILLAEFWLRVFYRYPCHIVLYRKIDYSKNSQSYSIYTEITILIFLTVTLAFISVYLLAAIYTPSEKLQLSETFIGLIIILSILVTINHIVTIICSREEGIAWVIEIAFSSSIRISLFVFPLTIIFG</sequence>
<feature type="transmembrane region" description="Helical" evidence="2">
    <location>
        <begin position="12"/>
        <end position="34"/>
    </location>
</feature>
<dbReference type="OrthoDB" id="1699231at2759"/>
<gene>
    <name evidence="3" type="ORF">NA56DRAFT_572129</name>
</gene>